<dbReference type="InterPro" id="IPR012451">
    <property type="entry name" value="DUF1656"/>
</dbReference>
<keyword evidence="2 5" id="KW-0812">Transmembrane</keyword>
<organism evidence="6 7">
    <name type="scientific">Rhodopseudomonas palustris (strain DX-1)</name>
    <dbReference type="NCBI Taxonomy" id="652103"/>
    <lineage>
        <taxon>Bacteria</taxon>
        <taxon>Pseudomonadati</taxon>
        <taxon>Pseudomonadota</taxon>
        <taxon>Alphaproteobacteria</taxon>
        <taxon>Hyphomicrobiales</taxon>
        <taxon>Nitrobacteraceae</taxon>
        <taxon>Rhodopseudomonas</taxon>
    </lineage>
</organism>
<evidence type="ECO:0000256" key="5">
    <source>
        <dbReference type="SAM" id="Phobius"/>
    </source>
</evidence>
<proteinExistence type="predicted"/>
<dbReference type="EMBL" id="CP002418">
    <property type="protein sequence ID" value="ADU44379.1"/>
    <property type="molecule type" value="Genomic_DNA"/>
</dbReference>
<name>E6VJD3_RHOPX</name>
<dbReference type="KEGG" id="rpx:Rpdx1_2796"/>
<evidence type="ECO:0000313" key="6">
    <source>
        <dbReference type="EMBL" id="ADU44379.1"/>
    </source>
</evidence>
<dbReference type="STRING" id="652103.Rpdx1_2796"/>
<evidence type="ECO:0000256" key="1">
    <source>
        <dbReference type="ARBA" id="ARBA00022475"/>
    </source>
</evidence>
<dbReference type="eggNOG" id="ENOG5033AST">
    <property type="taxonomic scope" value="Bacteria"/>
</dbReference>
<dbReference type="AlphaFoldDB" id="E6VJD3"/>
<evidence type="ECO:0000313" key="7">
    <source>
        <dbReference type="Proteomes" id="UP000001402"/>
    </source>
</evidence>
<keyword evidence="4 5" id="KW-0472">Membrane</keyword>
<dbReference type="OrthoDB" id="7021192at2"/>
<dbReference type="Pfam" id="PF07869">
    <property type="entry name" value="DUF1656"/>
    <property type="match status" value="1"/>
</dbReference>
<protein>
    <recommendedName>
        <fullName evidence="8">DUF1656 domain-containing protein</fullName>
    </recommendedName>
</protein>
<keyword evidence="1" id="KW-1003">Cell membrane</keyword>
<dbReference type="BioCyc" id="RPAL652103:RPDX1_RS13760-MONOMER"/>
<gene>
    <name evidence="6" type="ordered locus">Rpdx1_2796</name>
</gene>
<accession>E6VJD3</accession>
<keyword evidence="3 5" id="KW-1133">Transmembrane helix</keyword>
<evidence type="ECO:0000256" key="2">
    <source>
        <dbReference type="ARBA" id="ARBA00022692"/>
    </source>
</evidence>
<evidence type="ECO:0008006" key="8">
    <source>
        <dbReference type="Google" id="ProtNLM"/>
    </source>
</evidence>
<dbReference type="Proteomes" id="UP000001402">
    <property type="component" value="Chromosome"/>
</dbReference>
<evidence type="ECO:0000256" key="3">
    <source>
        <dbReference type="ARBA" id="ARBA00022989"/>
    </source>
</evidence>
<feature type="transmembrane region" description="Helical" evidence="5">
    <location>
        <begin position="46"/>
        <end position="66"/>
    </location>
</feature>
<evidence type="ECO:0000256" key="4">
    <source>
        <dbReference type="ARBA" id="ARBA00023136"/>
    </source>
</evidence>
<feature type="transmembrane region" description="Helical" evidence="5">
    <location>
        <begin position="12"/>
        <end position="34"/>
    </location>
</feature>
<sequence length="71" mass="7768" precursor="true">MIVDLNMGGVFIPGLVVLALVALFATLAIMRFCNATGISRLFEYRPLVEIATFLMIYGLLMLYLPLVGSIS</sequence>
<reference evidence="6" key="1">
    <citation type="submission" date="2010-12" db="EMBL/GenBank/DDBJ databases">
        <title>Complete sequence of Rhodopseudomonas palustris DX-1.</title>
        <authorList>
            <consortium name="US DOE Joint Genome Institute"/>
            <person name="Lucas S."/>
            <person name="Copeland A."/>
            <person name="Lapidus A."/>
            <person name="Cheng J.-F."/>
            <person name="Goodwin L."/>
            <person name="Pitluck S."/>
            <person name="Misra M."/>
            <person name="Chertkov O."/>
            <person name="Detter J.C."/>
            <person name="Han C."/>
            <person name="Tapia R."/>
            <person name="Land M."/>
            <person name="Hauser L."/>
            <person name="Kyrpides N."/>
            <person name="Ivanova N."/>
            <person name="Ovchinnikova G."/>
            <person name="Logan B."/>
            <person name="Oda Y."/>
            <person name="Harwood C."/>
            <person name="Woyke T."/>
        </authorList>
    </citation>
    <scope>NUCLEOTIDE SEQUENCE [LARGE SCALE GENOMIC DNA]</scope>
    <source>
        <strain evidence="6">DX-1</strain>
    </source>
</reference>
<dbReference type="HOGENOM" id="CLU_188292_2_0_5"/>